<accession>B7TIS2</accession>
<dbReference type="GO" id="GO:0004312">
    <property type="term" value="F:fatty acid synthase activity"/>
    <property type="evidence" value="ECO:0007669"/>
    <property type="project" value="TreeGrafter"/>
</dbReference>
<feature type="domain" description="Ketosynthase family 3 (KS3)" evidence="3">
    <location>
        <begin position="1"/>
        <end position="115"/>
    </location>
</feature>
<keyword evidence="1" id="KW-0596">Phosphopantetheine</keyword>
<evidence type="ECO:0000256" key="2">
    <source>
        <dbReference type="ARBA" id="ARBA00022553"/>
    </source>
</evidence>
<dbReference type="CDD" id="cd00833">
    <property type="entry name" value="PKS"/>
    <property type="match status" value="1"/>
</dbReference>
<evidence type="ECO:0000256" key="1">
    <source>
        <dbReference type="ARBA" id="ARBA00022450"/>
    </source>
</evidence>
<proteinExistence type="predicted"/>
<protein>
    <submittedName>
        <fullName evidence="4">Polyketide synthase</fullName>
    </submittedName>
</protein>
<dbReference type="GO" id="GO:0044550">
    <property type="term" value="P:secondary metabolite biosynthetic process"/>
    <property type="evidence" value="ECO:0007669"/>
    <property type="project" value="TreeGrafter"/>
</dbReference>
<name>B7TIS2_OPHUN</name>
<dbReference type="InterPro" id="IPR014031">
    <property type="entry name" value="Ketoacyl_synth_C"/>
</dbReference>
<keyword evidence="2" id="KW-0597">Phosphoprotein</keyword>
<evidence type="ECO:0000313" key="4">
    <source>
        <dbReference type="EMBL" id="ACJ67076.1"/>
    </source>
</evidence>
<dbReference type="AlphaFoldDB" id="B7TIS2"/>
<dbReference type="InterPro" id="IPR016039">
    <property type="entry name" value="Thiolase-like"/>
</dbReference>
<dbReference type="EMBL" id="FJ227551">
    <property type="protein sequence ID" value="ACJ67076.1"/>
    <property type="molecule type" value="Genomic_DNA"/>
</dbReference>
<dbReference type="PANTHER" id="PTHR43775">
    <property type="entry name" value="FATTY ACID SYNTHASE"/>
    <property type="match status" value="1"/>
</dbReference>
<dbReference type="PROSITE" id="PS52004">
    <property type="entry name" value="KS3_2"/>
    <property type="match status" value="1"/>
</dbReference>
<dbReference type="PANTHER" id="PTHR43775:SF37">
    <property type="entry name" value="SI:DKEY-61P9.11"/>
    <property type="match status" value="1"/>
</dbReference>
<feature type="non-terminal residue" evidence="4">
    <location>
        <position position="1"/>
    </location>
</feature>
<dbReference type="SMART" id="SM00825">
    <property type="entry name" value="PKS_KS"/>
    <property type="match status" value="1"/>
</dbReference>
<dbReference type="GO" id="GO:0006633">
    <property type="term" value="P:fatty acid biosynthetic process"/>
    <property type="evidence" value="ECO:0007669"/>
    <property type="project" value="TreeGrafter"/>
</dbReference>
<dbReference type="Pfam" id="PF16197">
    <property type="entry name" value="KAsynt_C_assoc"/>
    <property type="match status" value="1"/>
</dbReference>
<dbReference type="SUPFAM" id="SSF53901">
    <property type="entry name" value="Thiolase-like"/>
    <property type="match status" value="1"/>
</dbReference>
<sequence length="227" mass="24293">EWHGTGTQVGDVIESTAIGSCFGDKGTILTSVKPNVGHNEGVAGLTSIIKVVLALEHQQVPPNIFFETPNPNIPFEKLKLRVPVETEEWPEGRAERISVNSFGVGGTNAHAILESLQQHCAGKPANVRVNGSESADPGDGPHLLLFSAHNEASVIGSVERHRKHLKSGNPSSLKDMAYTLAHRRDHKTHRTYAVVDNGNLSLEAPSPVAAKSAPAMGWVFSGHGAQW</sequence>
<dbReference type="Gene3D" id="3.30.70.3290">
    <property type="match status" value="1"/>
</dbReference>
<dbReference type="Gene3D" id="3.40.47.10">
    <property type="match status" value="1"/>
</dbReference>
<organism evidence="4">
    <name type="scientific">Ophiocordyceps unilateralis</name>
    <name type="common">Zombie-ant fungus</name>
    <name type="synonym">Torrubia unilateralis</name>
    <dbReference type="NCBI Taxonomy" id="268505"/>
    <lineage>
        <taxon>Eukaryota</taxon>
        <taxon>Fungi</taxon>
        <taxon>Dikarya</taxon>
        <taxon>Ascomycota</taxon>
        <taxon>Pezizomycotina</taxon>
        <taxon>Sordariomycetes</taxon>
        <taxon>Hypocreomycetidae</taxon>
        <taxon>Hypocreales</taxon>
        <taxon>Ophiocordycipitaceae</taxon>
        <taxon>Ophiocordyceps</taxon>
    </lineage>
</organism>
<dbReference type="Gene3D" id="3.40.366.10">
    <property type="entry name" value="Malonyl-Coenzyme A Acyl Carrier Protein, domain 2"/>
    <property type="match status" value="1"/>
</dbReference>
<dbReference type="InterPro" id="IPR032821">
    <property type="entry name" value="PKS_assoc"/>
</dbReference>
<dbReference type="InterPro" id="IPR050091">
    <property type="entry name" value="PKS_NRPS_Biosynth_Enz"/>
</dbReference>
<feature type="non-terminal residue" evidence="4">
    <location>
        <position position="227"/>
    </location>
</feature>
<dbReference type="InterPro" id="IPR020841">
    <property type="entry name" value="PKS_Beta-ketoAc_synthase_dom"/>
</dbReference>
<reference evidence="4" key="1">
    <citation type="journal article" date="2009" name="Appl. Environ. Microbiol.">
        <title>Insect-specific polyketide synthases (PKSs), potential PKS-nonribosomal peptide synthetase hybrids, and novel PKS clades in tropical fungi.</title>
        <authorList>
            <person name="Amnuaykanjanasin A."/>
            <person name="Phonghanpot S."/>
            <person name="Sengpanich N."/>
            <person name="Cheevadhanarak S."/>
            <person name="Tanticharoen M."/>
        </authorList>
    </citation>
    <scope>NUCLEOTIDE SEQUENCE</scope>
    <source>
        <strain evidence="4">F1R1A5</strain>
    </source>
</reference>
<evidence type="ECO:0000259" key="3">
    <source>
        <dbReference type="PROSITE" id="PS52004"/>
    </source>
</evidence>
<dbReference type="InterPro" id="IPR001227">
    <property type="entry name" value="Ac_transferase_dom_sf"/>
</dbReference>
<dbReference type="Pfam" id="PF02801">
    <property type="entry name" value="Ketoacyl-synt_C"/>
    <property type="match status" value="1"/>
</dbReference>